<protein>
    <submittedName>
        <fullName evidence="1">Uncharacterized protein</fullName>
    </submittedName>
</protein>
<sequence>MIIPELVHALGPELDVERFDTA</sequence>
<dbReference type="EMBL" id="LAZR01019157">
    <property type="protein sequence ID" value="KKL93542.1"/>
    <property type="molecule type" value="Genomic_DNA"/>
</dbReference>
<name>A0A0F9J2Z5_9ZZZZ</name>
<proteinExistence type="predicted"/>
<reference evidence="1" key="1">
    <citation type="journal article" date="2015" name="Nature">
        <title>Complex archaea that bridge the gap between prokaryotes and eukaryotes.</title>
        <authorList>
            <person name="Spang A."/>
            <person name="Saw J.H."/>
            <person name="Jorgensen S.L."/>
            <person name="Zaremba-Niedzwiedzka K."/>
            <person name="Martijn J."/>
            <person name="Lind A.E."/>
            <person name="van Eijk R."/>
            <person name="Schleper C."/>
            <person name="Guy L."/>
            <person name="Ettema T.J."/>
        </authorList>
    </citation>
    <scope>NUCLEOTIDE SEQUENCE</scope>
</reference>
<gene>
    <name evidence="1" type="ORF">LCGC14_1873620</name>
</gene>
<accession>A0A0F9J2Z5</accession>
<organism evidence="1">
    <name type="scientific">marine sediment metagenome</name>
    <dbReference type="NCBI Taxonomy" id="412755"/>
    <lineage>
        <taxon>unclassified sequences</taxon>
        <taxon>metagenomes</taxon>
        <taxon>ecological metagenomes</taxon>
    </lineage>
</organism>
<comment type="caution">
    <text evidence="1">The sequence shown here is derived from an EMBL/GenBank/DDBJ whole genome shotgun (WGS) entry which is preliminary data.</text>
</comment>
<feature type="non-terminal residue" evidence="1">
    <location>
        <position position="22"/>
    </location>
</feature>
<evidence type="ECO:0000313" key="1">
    <source>
        <dbReference type="EMBL" id="KKL93542.1"/>
    </source>
</evidence>
<dbReference type="AlphaFoldDB" id="A0A0F9J2Z5"/>